<evidence type="ECO:0000313" key="1">
    <source>
        <dbReference type="EMBL" id="ORA74666.1"/>
    </source>
</evidence>
<protein>
    <submittedName>
        <fullName evidence="1">Uncharacterized protein</fullName>
    </submittedName>
</protein>
<dbReference type="RefSeq" id="WP_083073634.1">
    <property type="nucleotide sequence ID" value="NZ_AP022615.1"/>
</dbReference>
<reference evidence="1 2" key="1">
    <citation type="submission" date="2017-02" db="EMBL/GenBank/DDBJ databases">
        <title>The new phylogeny of genus Mycobacterium.</title>
        <authorList>
            <person name="Tortoli E."/>
            <person name="Trovato A."/>
            <person name="Cirillo D.M."/>
        </authorList>
    </citation>
    <scope>NUCLEOTIDE SEQUENCE [LARGE SCALE GENOMIC DNA]</scope>
    <source>
        <strain evidence="1 2">DSM 44471</strain>
    </source>
</reference>
<dbReference type="Gene3D" id="1.10.260.40">
    <property type="entry name" value="lambda repressor-like DNA-binding domains"/>
    <property type="match status" value="1"/>
</dbReference>
<evidence type="ECO:0000313" key="2">
    <source>
        <dbReference type="Proteomes" id="UP000192566"/>
    </source>
</evidence>
<dbReference type="SUPFAM" id="SSF47413">
    <property type="entry name" value="lambda repressor-like DNA-binding domains"/>
    <property type="match status" value="1"/>
</dbReference>
<dbReference type="OrthoDB" id="3256054at2"/>
<dbReference type="InterPro" id="IPR010982">
    <property type="entry name" value="Lambda_DNA-bd_dom_sf"/>
</dbReference>
<dbReference type="PROSITE" id="PS50943">
    <property type="entry name" value="HTH_CROC1"/>
    <property type="match status" value="1"/>
</dbReference>
<sequence length="136" mass="15232">MSPHQTTDSLDLSSDEAVELASRLTRGARRLVRDLVRVRDQRGFSRSQLADAIGIHKSGISRFERQETSPRLETVLRYAQAVGADIMFAVEPVDGWHCADDAVVTHLRSWRGSSAAHNAPRLDDQGVWEERIAVRL</sequence>
<keyword evidence="2" id="KW-1185">Reference proteome</keyword>
<gene>
    <name evidence="1" type="ORF">BST25_08840</name>
</gene>
<dbReference type="AlphaFoldDB" id="A0A1X0DQJ6"/>
<comment type="caution">
    <text evidence="1">The sequence shown here is derived from an EMBL/GenBank/DDBJ whole genome shotgun (WGS) entry which is preliminary data.</text>
</comment>
<name>A0A1X0DQJ6_MYCHE</name>
<dbReference type="SMART" id="SM00530">
    <property type="entry name" value="HTH_XRE"/>
    <property type="match status" value="1"/>
</dbReference>
<accession>A0A1X0DQJ6</accession>
<dbReference type="EMBL" id="MVHR01000009">
    <property type="protein sequence ID" value="ORA74666.1"/>
    <property type="molecule type" value="Genomic_DNA"/>
</dbReference>
<proteinExistence type="predicted"/>
<dbReference type="STRING" id="53376.BST25_08840"/>
<organism evidence="1 2">
    <name type="scientific">Mycobacterium heidelbergense</name>
    <dbReference type="NCBI Taxonomy" id="53376"/>
    <lineage>
        <taxon>Bacteria</taxon>
        <taxon>Bacillati</taxon>
        <taxon>Actinomycetota</taxon>
        <taxon>Actinomycetes</taxon>
        <taxon>Mycobacteriales</taxon>
        <taxon>Mycobacteriaceae</taxon>
        <taxon>Mycobacterium</taxon>
        <taxon>Mycobacterium simiae complex</taxon>
    </lineage>
</organism>
<dbReference type="GO" id="GO:0003677">
    <property type="term" value="F:DNA binding"/>
    <property type="evidence" value="ECO:0007669"/>
    <property type="project" value="InterPro"/>
</dbReference>
<dbReference type="InterPro" id="IPR001387">
    <property type="entry name" value="Cro/C1-type_HTH"/>
</dbReference>
<dbReference type="Proteomes" id="UP000192566">
    <property type="component" value="Unassembled WGS sequence"/>
</dbReference>
<dbReference type="Pfam" id="PF01381">
    <property type="entry name" value="HTH_3"/>
    <property type="match status" value="1"/>
</dbReference>
<dbReference type="CDD" id="cd00093">
    <property type="entry name" value="HTH_XRE"/>
    <property type="match status" value="1"/>
</dbReference>